<dbReference type="PROSITE" id="PS01261">
    <property type="entry name" value="UPF0020"/>
    <property type="match status" value="1"/>
</dbReference>
<dbReference type="Proteomes" id="UP000283786">
    <property type="component" value="Chromosome"/>
</dbReference>
<reference evidence="5 6" key="1">
    <citation type="submission" date="2020-08" db="EMBL/GenBank/DDBJ databases">
        <title>Genome sequence of Rhodobacteraceae bacterium Lw-13e.</title>
        <authorList>
            <person name="Poehlein A."/>
            <person name="Wolter L."/>
            <person name="Daniel R."/>
            <person name="Brinkhoff T."/>
        </authorList>
    </citation>
    <scope>NUCLEOTIDE SEQUENCE [LARGE SCALE GENOMIC DNA]</scope>
    <source>
        <strain evidence="5 6">Lw-13e</strain>
    </source>
</reference>
<evidence type="ECO:0000313" key="5">
    <source>
        <dbReference type="EMBL" id="QPM89796.1"/>
    </source>
</evidence>
<evidence type="ECO:0000256" key="1">
    <source>
        <dbReference type="ARBA" id="ARBA00022603"/>
    </source>
</evidence>
<dbReference type="RefSeq" id="WP_119840182.1">
    <property type="nucleotide sequence ID" value="NZ_CP060436.1"/>
</dbReference>
<dbReference type="KEGG" id="palw:PSAL_010230"/>
<accession>A0A418SEJ9</accession>
<dbReference type="Pfam" id="PF22020">
    <property type="entry name" value="RlmL_1st"/>
    <property type="match status" value="1"/>
</dbReference>
<evidence type="ECO:0000259" key="4">
    <source>
        <dbReference type="Pfam" id="PF22020"/>
    </source>
</evidence>
<keyword evidence="2 5" id="KW-0808">Transferase</keyword>
<dbReference type="EC" id="2.1.1.173" evidence="5"/>
<dbReference type="SUPFAM" id="SSF53335">
    <property type="entry name" value="S-adenosyl-L-methionine-dependent methyltransferases"/>
    <property type="match status" value="1"/>
</dbReference>
<evidence type="ECO:0000259" key="3">
    <source>
        <dbReference type="Pfam" id="PF01170"/>
    </source>
</evidence>
<dbReference type="PANTHER" id="PTHR47313:SF1">
    <property type="entry name" value="RIBOSOMAL RNA LARGE SUBUNIT METHYLTRANSFERASE K_L"/>
    <property type="match status" value="1"/>
</dbReference>
<dbReference type="OrthoDB" id="9809404at2"/>
<evidence type="ECO:0000256" key="2">
    <source>
        <dbReference type="ARBA" id="ARBA00022679"/>
    </source>
</evidence>
<dbReference type="Gene3D" id="3.40.50.150">
    <property type="entry name" value="Vaccinia Virus protein VP39"/>
    <property type="match status" value="1"/>
</dbReference>
<dbReference type="GO" id="GO:0052915">
    <property type="term" value="F:23S rRNA (guanine(2445)-N(2))-methyltransferase activity"/>
    <property type="evidence" value="ECO:0007669"/>
    <property type="project" value="UniProtKB-EC"/>
</dbReference>
<feature type="domain" description="Ribosomal RNA large subunit methyltransferase K/L-like methyltransferase" evidence="3">
    <location>
        <begin position="159"/>
        <end position="346"/>
    </location>
</feature>
<dbReference type="InterPro" id="IPR002052">
    <property type="entry name" value="DNA_methylase_N6_adenine_CS"/>
</dbReference>
<evidence type="ECO:0000313" key="6">
    <source>
        <dbReference type="Proteomes" id="UP000283786"/>
    </source>
</evidence>
<dbReference type="InterPro" id="IPR029063">
    <property type="entry name" value="SAM-dependent_MTases_sf"/>
</dbReference>
<dbReference type="EMBL" id="CP060436">
    <property type="protein sequence ID" value="QPM89796.1"/>
    <property type="molecule type" value="Genomic_DNA"/>
</dbReference>
<dbReference type="PRINTS" id="PR00507">
    <property type="entry name" value="N12N6MTFRASE"/>
</dbReference>
<keyword evidence="6" id="KW-1185">Reference proteome</keyword>
<proteinExistence type="predicted"/>
<dbReference type="InterPro" id="IPR054170">
    <property type="entry name" value="RlmL_1st"/>
</dbReference>
<name>A0A418SEJ9_9RHOB</name>
<gene>
    <name evidence="5" type="primary">rlmL</name>
    <name evidence="5" type="ORF">PSAL_010230</name>
</gene>
<feature type="domain" description="RlmL ferredoxin-like" evidence="4">
    <location>
        <begin position="6"/>
        <end position="61"/>
    </location>
</feature>
<keyword evidence="1 5" id="KW-0489">Methyltransferase</keyword>
<dbReference type="AlphaFoldDB" id="A0A418SEJ9"/>
<sequence>MSETFEIFCAVAPGLEDALSREMVEAGFSDPIVTPGGVSFEGNWQDVQRANLVLRGAARVLARIGGFPAFHLAQLDKRARKFPWGDFLRRDMPVRVDVVTNRKSKIYHGRAAQQRIETALKESLGVDIGGEEALVLKARIDDNLVTFSLDTSGEPLHRRGHKVAVGKAPMRETLAALFLRECGYCGDEPVLDPMCGSGTFLLEAAEMAVGLAPGRERSFAFEKLAGFNAAQWAEMKGSLPVGLLPPADSVRFHGSDRDSGAVGMAGKNAERAGLAEIIDLHCAPISALERPAGPPGLVITNPPYGARIGNKNLLYALYGSFGKVMAERFSGWRVGIVTSEPGLAKATGLPLLPPGAPVSFGSLKVQLWRTEPLP</sequence>
<protein>
    <submittedName>
        <fullName evidence="5">Ribosomal RNA large subunit methyltransferase L</fullName>
        <ecNumber evidence="5">2.1.1.173</ecNumber>
    </submittedName>
</protein>
<dbReference type="GO" id="GO:0003676">
    <property type="term" value="F:nucleic acid binding"/>
    <property type="evidence" value="ECO:0007669"/>
    <property type="project" value="InterPro"/>
</dbReference>
<dbReference type="Pfam" id="PF01170">
    <property type="entry name" value="UPF0020"/>
    <property type="match status" value="1"/>
</dbReference>
<dbReference type="PANTHER" id="PTHR47313">
    <property type="entry name" value="RIBOSOMAL RNA LARGE SUBUNIT METHYLTRANSFERASE K/L"/>
    <property type="match status" value="1"/>
</dbReference>
<organism evidence="5 6">
    <name type="scientific">Pseudooceanicola algae</name>
    <dbReference type="NCBI Taxonomy" id="1537215"/>
    <lineage>
        <taxon>Bacteria</taxon>
        <taxon>Pseudomonadati</taxon>
        <taxon>Pseudomonadota</taxon>
        <taxon>Alphaproteobacteria</taxon>
        <taxon>Rhodobacterales</taxon>
        <taxon>Paracoccaceae</taxon>
        <taxon>Pseudooceanicola</taxon>
    </lineage>
</organism>
<dbReference type="CDD" id="cd11715">
    <property type="entry name" value="THUMP_AdoMetMT"/>
    <property type="match status" value="1"/>
</dbReference>
<dbReference type="PROSITE" id="PS00092">
    <property type="entry name" value="N6_MTASE"/>
    <property type="match status" value="1"/>
</dbReference>
<dbReference type="InterPro" id="IPR053943">
    <property type="entry name" value="RlmKL-like_Mtase_CS"/>
</dbReference>
<dbReference type="GO" id="GO:0070043">
    <property type="term" value="F:rRNA (guanine-N7-)-methyltransferase activity"/>
    <property type="evidence" value="ECO:0007669"/>
    <property type="project" value="TreeGrafter"/>
</dbReference>
<dbReference type="InterPro" id="IPR000241">
    <property type="entry name" value="RlmKL-like_Mtase"/>
</dbReference>
<dbReference type="Gene3D" id="3.30.2130.30">
    <property type="match status" value="1"/>
</dbReference>